<dbReference type="PIRSF" id="PIRSF001112">
    <property type="entry name" value="Epoxide_hydrolase"/>
    <property type="match status" value="1"/>
</dbReference>
<evidence type="ECO:0000256" key="1">
    <source>
        <dbReference type="ARBA" id="ARBA00010088"/>
    </source>
</evidence>
<sequence length="379" mass="43389">MSYSPPSSAKPFTLNISDQDIDDWRQLLKLSKLAPETWEGSQEDRRYGVTRKWLAETKEYWLNTYSWRDEEKRINSFPNYRMQIDGTDLHFVALFSEKKDAVPIQFLHGWPGSFIEFLPMLDLIRKQYSAKDLPYHIIVPSLPGYPLSPRPTDREFTMEESSAVLNQLMVNLGFTKYIAQGGDVGSFNARVSAQNHKECVGIHLNMMTVKDQPDESKLTDLEKTAIKSANAWRQTGSAYAQEHGTRPSTIGSVLSSNPLALLAWIGEKFLEWSDTDPHIDHILTNISLYWFTSSILTSLQPYRQLHGQSGFKLTYIEKPIGFSFFPYELFPGIKHVLEKNGNIVTYEQHESGGHFAALEKPKELWGDVEKYVEAVWGKV</sequence>
<dbReference type="PANTHER" id="PTHR21661:SF39">
    <property type="entry name" value="HYDROLASE, PUTATIVE (AFU_ORTHOLOGUE AFUA_3G08960)-RELATED"/>
    <property type="match status" value="1"/>
</dbReference>
<dbReference type="Gene3D" id="3.40.50.1820">
    <property type="entry name" value="alpha/beta hydrolase"/>
    <property type="match status" value="1"/>
</dbReference>
<organism evidence="4 5">
    <name type="scientific">Nothophoma quercina</name>
    <dbReference type="NCBI Taxonomy" id="749835"/>
    <lineage>
        <taxon>Eukaryota</taxon>
        <taxon>Fungi</taxon>
        <taxon>Dikarya</taxon>
        <taxon>Ascomycota</taxon>
        <taxon>Pezizomycotina</taxon>
        <taxon>Dothideomycetes</taxon>
        <taxon>Pleosporomycetidae</taxon>
        <taxon>Pleosporales</taxon>
        <taxon>Pleosporineae</taxon>
        <taxon>Didymellaceae</taxon>
        <taxon>Nothophoma</taxon>
    </lineage>
</organism>
<dbReference type="PANTHER" id="PTHR21661">
    <property type="entry name" value="EPOXIDE HYDROLASE 1-RELATED"/>
    <property type="match status" value="1"/>
</dbReference>
<protein>
    <recommendedName>
        <fullName evidence="3">Epoxide hydrolase N-terminal domain-containing protein</fullName>
    </recommendedName>
</protein>
<keyword evidence="2" id="KW-0378">Hydrolase</keyword>
<feature type="domain" description="Epoxide hydrolase N-terminal" evidence="3">
    <location>
        <begin position="10"/>
        <end position="117"/>
    </location>
</feature>
<dbReference type="InterPro" id="IPR000639">
    <property type="entry name" value="Epox_hydrolase-like"/>
</dbReference>
<proteinExistence type="inferred from homology"/>
<dbReference type="InterPro" id="IPR029058">
    <property type="entry name" value="AB_hydrolase_fold"/>
</dbReference>
<comment type="similarity">
    <text evidence="1">Belongs to the peptidase S33 family.</text>
</comment>
<dbReference type="InterPro" id="IPR016292">
    <property type="entry name" value="Epoxide_hydrolase"/>
</dbReference>
<name>A0ABR3R4N0_9PLEO</name>
<evidence type="ECO:0000259" key="3">
    <source>
        <dbReference type="Pfam" id="PF06441"/>
    </source>
</evidence>
<evidence type="ECO:0000313" key="4">
    <source>
        <dbReference type="EMBL" id="KAL1599317.1"/>
    </source>
</evidence>
<comment type="caution">
    <text evidence="4">The sequence shown here is derived from an EMBL/GenBank/DDBJ whole genome shotgun (WGS) entry which is preliminary data.</text>
</comment>
<dbReference type="Proteomes" id="UP001521222">
    <property type="component" value="Unassembled WGS sequence"/>
</dbReference>
<gene>
    <name evidence="4" type="ORF">SLS59_006334</name>
</gene>
<dbReference type="EMBL" id="JAKIXB020000020">
    <property type="protein sequence ID" value="KAL1599317.1"/>
    <property type="molecule type" value="Genomic_DNA"/>
</dbReference>
<dbReference type="PRINTS" id="PR00412">
    <property type="entry name" value="EPOXHYDRLASE"/>
</dbReference>
<dbReference type="Pfam" id="PF06441">
    <property type="entry name" value="EHN"/>
    <property type="match status" value="1"/>
</dbReference>
<evidence type="ECO:0000256" key="2">
    <source>
        <dbReference type="ARBA" id="ARBA00022801"/>
    </source>
</evidence>
<dbReference type="InterPro" id="IPR010497">
    <property type="entry name" value="Epoxide_hydro_N"/>
</dbReference>
<keyword evidence="5" id="KW-1185">Reference proteome</keyword>
<dbReference type="SUPFAM" id="SSF53474">
    <property type="entry name" value="alpha/beta-Hydrolases"/>
    <property type="match status" value="1"/>
</dbReference>
<accession>A0ABR3R4N0</accession>
<reference evidence="4 5" key="1">
    <citation type="submission" date="2024-02" db="EMBL/GenBank/DDBJ databases">
        <title>De novo assembly and annotation of 12 fungi associated with fruit tree decline syndrome in Ontario, Canada.</title>
        <authorList>
            <person name="Sulman M."/>
            <person name="Ellouze W."/>
            <person name="Ilyukhin E."/>
        </authorList>
    </citation>
    <scope>NUCLEOTIDE SEQUENCE [LARGE SCALE GENOMIC DNA]</scope>
    <source>
        <strain evidence="4 5">M97-236</strain>
    </source>
</reference>
<evidence type="ECO:0000313" key="5">
    <source>
        <dbReference type="Proteomes" id="UP001521222"/>
    </source>
</evidence>